<dbReference type="EMBL" id="CP157484">
    <property type="protein sequence ID" value="XBO37259.1"/>
    <property type="molecule type" value="Genomic_DNA"/>
</dbReference>
<feature type="region of interest" description="Disordered" evidence="2">
    <location>
        <begin position="274"/>
        <end position="354"/>
    </location>
</feature>
<proteinExistence type="predicted"/>
<protein>
    <recommendedName>
        <fullName evidence="4">Tetratricopeptide repeat protein</fullName>
    </recommendedName>
</protein>
<feature type="compositionally biased region" description="Basic and acidic residues" evidence="2">
    <location>
        <begin position="282"/>
        <end position="301"/>
    </location>
</feature>
<keyword evidence="1" id="KW-0175">Coiled coil</keyword>
<accession>A0AAU7JAX5</accession>
<feature type="compositionally biased region" description="Low complexity" evidence="2">
    <location>
        <begin position="321"/>
        <end position="341"/>
    </location>
</feature>
<organism evidence="3">
    <name type="scientific">Alsobacter sp. KACC 23698</name>
    <dbReference type="NCBI Taxonomy" id="3149229"/>
    <lineage>
        <taxon>Bacteria</taxon>
        <taxon>Pseudomonadati</taxon>
        <taxon>Pseudomonadota</taxon>
        <taxon>Alphaproteobacteria</taxon>
        <taxon>Hyphomicrobiales</taxon>
        <taxon>Alsobacteraceae</taxon>
        <taxon>Alsobacter</taxon>
    </lineage>
</organism>
<dbReference type="RefSeq" id="WP_406854081.1">
    <property type="nucleotide sequence ID" value="NZ_CP157484.1"/>
</dbReference>
<sequence>MVLRRFSVLASAARRSASAKARSRLLATCALGAILLLPIPAMAAKSTLHGSEMNGYGRAVFNFEELPKASVRLGAGILLVSFDRPVDFSIDKIALELPSYVSTVRLDPDGRTLRMALQKPVRPNMMEAGDKLFIDLLPETWRGQPPSLPQDVIEDLSRRAKDAEETARRLVRKKASEEVRDVTFKVGTTPTFSRLFFEVPVFAPIDMAKQDNRVELTFQAALRIDANRLRTALPALISAVETEAGPGLLRLALTVQPGVDVRGFREDDNYVLDLAPSKGGKVGKEPAKELAGTREGGKDAPKAVSPELSPSPDPAGAARSAGKPATGAPTPATPVTVATPGYRSPTPEPAAQIEPAEIKVGVAAERGSVRLTIPLSPATPMAVFERAGSVWIAAETTAPFEPSQVGMVAPGLVSAVDVRRVGRLSILRLALTRAALVRAAASDGRWVVTLGDEVVAQSGIVAFARGSDRDGRSIVRAAFPDVGGVHWVDDPDAGDRLAIVTARKSVRGVVKGQSFVDFRALPTAMGVVIAPLSDDLVVKAGVDDVLVSRDGGLSISALPEMALAAKASGEGPQLVIDKEVWARNLSGAIREQRRALERAAAEAPRNARPEARMALAKLELAAGLGQEALGTIAVTMADNPDIANDRGLQILNGIANVIANRVPDAAKTLGAEALSSEPEALLWKAYTDAKLRRWPQALAGYRRAAQVLAAYPDDLQARLAPAFAEAAVEGRDFSLAQRLLDMVDGRAAAEPDKDYAALVTGRIAEGVGRVDEALRIYDKLSKEAVRPIEAAARLYSIALSLKDRSIDRGAAIAGLEVLAMAWRGDDVETRTLGLLGRLYAEDERWREAFTVARQASALYPDAEVTRSLYDEAASRFESLFLDGKAETIPRLDALALYFDFREFTPPGRRGDEIIRRLAERLVSLDLLNEATDLLQYQVDNRLNGAAKASVSARLAVLYLMNRQPAKAAKALSESRLAELPQDLKRGRLLLEARALSDLSRTDLAMEMLEPEAGPDVNRLRADILWQGRRWREAGEIFERIVGDAWQEPGPLDDRGRADVMRAAIAYGLGDENLSLERLRAKYSTKMADSVDAKAFMVVTSPQTARPAEYRDLARSIATADTLSEFLTEYRKRYPDTPALPPRSKRKPEPAPGGPAAGAPPQAENAEPKTGDPKKAEADPKKADAARAGGKA</sequence>
<dbReference type="AlphaFoldDB" id="A0AAU7JAX5"/>
<gene>
    <name evidence="3" type="ORF">ABEG18_16175</name>
</gene>
<evidence type="ECO:0008006" key="4">
    <source>
        <dbReference type="Google" id="ProtNLM"/>
    </source>
</evidence>
<feature type="compositionally biased region" description="Basic and acidic residues" evidence="2">
    <location>
        <begin position="1165"/>
        <end position="1184"/>
    </location>
</feature>
<feature type="coiled-coil region" evidence="1">
    <location>
        <begin position="153"/>
        <end position="180"/>
    </location>
</feature>
<feature type="region of interest" description="Disordered" evidence="2">
    <location>
        <begin position="1131"/>
        <end position="1191"/>
    </location>
</feature>
<evidence type="ECO:0000256" key="2">
    <source>
        <dbReference type="SAM" id="MobiDB-lite"/>
    </source>
</evidence>
<evidence type="ECO:0000256" key="1">
    <source>
        <dbReference type="SAM" id="Coils"/>
    </source>
</evidence>
<evidence type="ECO:0000313" key="3">
    <source>
        <dbReference type="EMBL" id="XBO37259.1"/>
    </source>
</evidence>
<reference evidence="3" key="1">
    <citation type="submission" date="2024-05" db="EMBL/GenBank/DDBJ databases">
        <authorList>
            <person name="Kim S."/>
            <person name="Heo J."/>
            <person name="Choi H."/>
            <person name="Choi Y."/>
            <person name="Kwon S.-W."/>
            <person name="Kim Y."/>
        </authorList>
    </citation>
    <scope>NUCLEOTIDE SEQUENCE</scope>
    <source>
        <strain evidence="3">KACC 23698</strain>
    </source>
</reference>
<name>A0AAU7JAX5_9HYPH</name>